<dbReference type="PROSITE" id="PS51257">
    <property type="entry name" value="PROKAR_LIPOPROTEIN"/>
    <property type="match status" value="1"/>
</dbReference>
<dbReference type="KEGG" id="aser:Asera_59060"/>
<evidence type="ECO:0000256" key="4">
    <source>
        <dbReference type="ARBA" id="ARBA00022723"/>
    </source>
</evidence>
<feature type="domain" description="Rieske" evidence="12">
    <location>
        <begin position="52"/>
        <end position="145"/>
    </location>
</feature>
<dbReference type="OrthoDB" id="25106at2"/>
<dbReference type="PRINTS" id="PR00162">
    <property type="entry name" value="RIESKE"/>
</dbReference>
<evidence type="ECO:0000256" key="1">
    <source>
        <dbReference type="ARBA" id="ARBA00002494"/>
    </source>
</evidence>
<dbReference type="AlphaFoldDB" id="A0A810LCU7"/>
<feature type="compositionally biased region" description="Gly residues" evidence="10">
    <location>
        <begin position="38"/>
        <end position="49"/>
    </location>
</feature>
<evidence type="ECO:0000256" key="2">
    <source>
        <dbReference type="ARBA" id="ARBA00015816"/>
    </source>
</evidence>
<dbReference type="PANTHER" id="PTHR10134">
    <property type="entry name" value="CYTOCHROME B-C1 COMPLEX SUBUNIT RIESKE, MITOCHONDRIAL"/>
    <property type="match status" value="1"/>
</dbReference>
<keyword evidence="6" id="KW-0411">Iron-sulfur</keyword>
<evidence type="ECO:0000259" key="12">
    <source>
        <dbReference type="PROSITE" id="PS51296"/>
    </source>
</evidence>
<comment type="cofactor">
    <cofactor evidence="9">
        <name>[2Fe-2S] cluster</name>
        <dbReference type="ChEBI" id="CHEBI:190135"/>
    </cofactor>
</comment>
<evidence type="ECO:0000256" key="11">
    <source>
        <dbReference type="SAM" id="SignalP"/>
    </source>
</evidence>
<dbReference type="Pfam" id="PF00355">
    <property type="entry name" value="Rieske"/>
    <property type="match status" value="1"/>
</dbReference>
<name>A0A810LCU7_9ACTN</name>
<sequence>MSQVRPTRRGVLAAGGALAAAGTLAACSGGDDGEDSGSDGGQQGQGKGHPAGLVALDKVPVRGAVSATGPKGEKLIVARPDQDTAVAFSAICTHQGCTVAPAGSQLHCPCHGSVYDALTGKNVSGPAPRPLATFAVRVKAGEVVADQS</sequence>
<dbReference type="PROSITE" id="PS51318">
    <property type="entry name" value="TAT"/>
    <property type="match status" value="1"/>
</dbReference>
<dbReference type="SUPFAM" id="SSF50022">
    <property type="entry name" value="ISP domain"/>
    <property type="match status" value="1"/>
</dbReference>
<reference evidence="13" key="1">
    <citation type="submission" date="2020-08" db="EMBL/GenBank/DDBJ databases">
        <title>Whole genome shotgun sequence of Actinocatenispora sera NBRC 101916.</title>
        <authorList>
            <person name="Komaki H."/>
            <person name="Tamura T."/>
        </authorList>
    </citation>
    <scope>NUCLEOTIDE SEQUENCE</scope>
    <source>
        <strain evidence="13">NBRC 101916</strain>
    </source>
</reference>
<dbReference type="EMBL" id="AP023354">
    <property type="protein sequence ID" value="BCJ31798.1"/>
    <property type="molecule type" value="Genomic_DNA"/>
</dbReference>
<dbReference type="CDD" id="cd03467">
    <property type="entry name" value="Rieske"/>
    <property type="match status" value="1"/>
</dbReference>
<proteinExistence type="predicted"/>
<keyword evidence="7" id="KW-1015">Disulfide bond</keyword>
<dbReference type="PROSITE" id="PS51296">
    <property type="entry name" value="RIESKE"/>
    <property type="match status" value="1"/>
</dbReference>
<dbReference type="InterPro" id="IPR036922">
    <property type="entry name" value="Rieske_2Fe-2S_sf"/>
</dbReference>
<dbReference type="GO" id="GO:0004497">
    <property type="term" value="F:monooxygenase activity"/>
    <property type="evidence" value="ECO:0007669"/>
    <property type="project" value="UniProtKB-ARBA"/>
</dbReference>
<evidence type="ECO:0000256" key="7">
    <source>
        <dbReference type="ARBA" id="ARBA00023157"/>
    </source>
</evidence>
<evidence type="ECO:0000256" key="8">
    <source>
        <dbReference type="ARBA" id="ARBA00029586"/>
    </source>
</evidence>
<evidence type="ECO:0000256" key="10">
    <source>
        <dbReference type="SAM" id="MobiDB-lite"/>
    </source>
</evidence>
<dbReference type="InterPro" id="IPR006311">
    <property type="entry name" value="TAT_signal"/>
</dbReference>
<dbReference type="Gene3D" id="2.102.10.10">
    <property type="entry name" value="Rieske [2Fe-2S] iron-sulphur domain"/>
    <property type="match status" value="1"/>
</dbReference>
<dbReference type="InterPro" id="IPR014349">
    <property type="entry name" value="Rieske_Fe-S_prot"/>
</dbReference>
<keyword evidence="3" id="KW-0001">2Fe-2S</keyword>
<feature type="chain" id="PRO_5038393182" description="Cytochrome bc1 complex Rieske iron-sulfur subunit" evidence="11">
    <location>
        <begin position="26"/>
        <end position="148"/>
    </location>
</feature>
<keyword evidence="5" id="KW-0408">Iron</keyword>
<keyword evidence="14" id="KW-1185">Reference proteome</keyword>
<feature type="signal peptide" evidence="11">
    <location>
        <begin position="1"/>
        <end position="25"/>
    </location>
</feature>
<keyword evidence="4" id="KW-0479">Metal-binding</keyword>
<dbReference type="InterPro" id="IPR017941">
    <property type="entry name" value="Rieske_2Fe-2S"/>
</dbReference>
<dbReference type="GO" id="GO:0046872">
    <property type="term" value="F:metal ion binding"/>
    <property type="evidence" value="ECO:0007669"/>
    <property type="project" value="UniProtKB-KW"/>
</dbReference>
<feature type="region of interest" description="Disordered" evidence="10">
    <location>
        <begin position="29"/>
        <end position="51"/>
    </location>
</feature>
<dbReference type="RefSeq" id="WP_030443920.1">
    <property type="nucleotide sequence ID" value="NZ_AP023354.1"/>
</dbReference>
<evidence type="ECO:0000256" key="9">
    <source>
        <dbReference type="ARBA" id="ARBA00034078"/>
    </source>
</evidence>
<protein>
    <recommendedName>
        <fullName evidence="2">Cytochrome bc1 complex Rieske iron-sulfur subunit</fullName>
    </recommendedName>
    <alternativeName>
        <fullName evidence="8">Cytochrome bc1 reductase complex subunit QcrA</fullName>
    </alternativeName>
</protein>
<comment type="function">
    <text evidence="1">Iron-sulfur subunit of the cytochrome bc1 complex, an essential component of the respiratory electron transport chain required for ATP synthesis. The bc1 complex catalyzes the oxidation of menaquinol and the reduction of cytochrome c in the respiratory chain. The bc1 complex operates through a Q-cycle mechanism that couples electron transfer to generation of the proton gradient that drives ATP synthesis.</text>
</comment>
<evidence type="ECO:0000256" key="3">
    <source>
        <dbReference type="ARBA" id="ARBA00022714"/>
    </source>
</evidence>
<evidence type="ECO:0000256" key="5">
    <source>
        <dbReference type="ARBA" id="ARBA00023004"/>
    </source>
</evidence>
<dbReference type="InterPro" id="IPR005805">
    <property type="entry name" value="Rieske_Fe-S_prot_C"/>
</dbReference>
<dbReference type="GO" id="GO:0051537">
    <property type="term" value="F:2 iron, 2 sulfur cluster binding"/>
    <property type="evidence" value="ECO:0007669"/>
    <property type="project" value="UniProtKB-KW"/>
</dbReference>
<evidence type="ECO:0000313" key="13">
    <source>
        <dbReference type="EMBL" id="BCJ31798.1"/>
    </source>
</evidence>
<evidence type="ECO:0000313" key="14">
    <source>
        <dbReference type="Proteomes" id="UP000680750"/>
    </source>
</evidence>
<dbReference type="GO" id="GO:0016705">
    <property type="term" value="F:oxidoreductase activity, acting on paired donors, with incorporation or reduction of molecular oxygen"/>
    <property type="evidence" value="ECO:0007669"/>
    <property type="project" value="UniProtKB-ARBA"/>
</dbReference>
<organism evidence="13 14">
    <name type="scientific">Actinocatenispora sera</name>
    <dbReference type="NCBI Taxonomy" id="390989"/>
    <lineage>
        <taxon>Bacteria</taxon>
        <taxon>Bacillati</taxon>
        <taxon>Actinomycetota</taxon>
        <taxon>Actinomycetes</taxon>
        <taxon>Micromonosporales</taxon>
        <taxon>Micromonosporaceae</taxon>
        <taxon>Actinocatenispora</taxon>
    </lineage>
</organism>
<gene>
    <name evidence="13" type="ORF">Asera_59060</name>
</gene>
<evidence type="ECO:0000256" key="6">
    <source>
        <dbReference type="ARBA" id="ARBA00023014"/>
    </source>
</evidence>
<dbReference type="Proteomes" id="UP000680750">
    <property type="component" value="Chromosome"/>
</dbReference>
<accession>A0A810LCU7</accession>
<dbReference type="GO" id="GO:0016020">
    <property type="term" value="C:membrane"/>
    <property type="evidence" value="ECO:0007669"/>
    <property type="project" value="InterPro"/>
</dbReference>
<keyword evidence="11" id="KW-0732">Signal</keyword>